<proteinExistence type="predicted"/>
<dbReference type="Proteomes" id="UP000256690">
    <property type="component" value="Unassembled WGS sequence"/>
</dbReference>
<gene>
    <name evidence="1" type="ORF">DSM5745_02412</name>
</gene>
<evidence type="ECO:0000313" key="2">
    <source>
        <dbReference type="Proteomes" id="UP000256690"/>
    </source>
</evidence>
<reference evidence="1 2" key="1">
    <citation type="journal article" date="2018" name="IMA Fungus">
        <title>IMA Genome-F 9: Draft genome sequence of Annulohypoxylon stygium, Aspergillus mulundensis, Berkeleyomyces basicola (syn. Thielaviopsis basicola), Ceratocystis smalleyi, two Cercospora beticola strains, Coleophoma cylindrospora, Fusarium fracticaudum, Phialophora cf. hyalina, and Morchella septimelata.</title>
        <authorList>
            <person name="Wingfield B.D."/>
            <person name="Bills G.F."/>
            <person name="Dong Y."/>
            <person name="Huang W."/>
            <person name="Nel W.J."/>
            <person name="Swalarsk-Parry B.S."/>
            <person name="Vaghefi N."/>
            <person name="Wilken P.M."/>
            <person name="An Z."/>
            <person name="de Beer Z.W."/>
            <person name="De Vos L."/>
            <person name="Chen L."/>
            <person name="Duong T.A."/>
            <person name="Gao Y."/>
            <person name="Hammerbacher A."/>
            <person name="Kikkert J.R."/>
            <person name="Li Y."/>
            <person name="Li H."/>
            <person name="Li K."/>
            <person name="Li Q."/>
            <person name="Liu X."/>
            <person name="Ma X."/>
            <person name="Naidoo K."/>
            <person name="Pethybridge S.J."/>
            <person name="Sun J."/>
            <person name="Steenkamp E.T."/>
            <person name="van der Nest M.A."/>
            <person name="van Wyk S."/>
            <person name="Wingfield M.J."/>
            <person name="Xiong C."/>
            <person name="Yue Q."/>
            <person name="Zhang X."/>
        </authorList>
    </citation>
    <scope>NUCLEOTIDE SEQUENCE [LARGE SCALE GENOMIC DNA]</scope>
    <source>
        <strain evidence="1 2">DSM 5745</strain>
    </source>
</reference>
<name>A0A3D8SWD5_9EURO</name>
<sequence>MLEAEDIMEMALIPLSETAEGCSRRIEMLKAKQGVFLGARRAASGVVDIGTLGLISRPCVSDSTIPKVFNSSLPFCLTLFITEKQTESLHICRLCLLRTPEVHRLSG</sequence>
<protein>
    <submittedName>
        <fullName evidence="1">Uncharacterized protein</fullName>
    </submittedName>
</protein>
<dbReference type="AlphaFoldDB" id="A0A3D8SWD5"/>
<evidence type="ECO:0000313" key="1">
    <source>
        <dbReference type="EMBL" id="RDW90637.1"/>
    </source>
</evidence>
<accession>A0A3D8SWD5</accession>
<dbReference type="EMBL" id="PVWQ01000002">
    <property type="protein sequence ID" value="RDW90637.1"/>
    <property type="molecule type" value="Genomic_DNA"/>
</dbReference>
<organism evidence="1 2">
    <name type="scientific">Aspergillus mulundensis</name>
    <dbReference type="NCBI Taxonomy" id="1810919"/>
    <lineage>
        <taxon>Eukaryota</taxon>
        <taxon>Fungi</taxon>
        <taxon>Dikarya</taxon>
        <taxon>Ascomycota</taxon>
        <taxon>Pezizomycotina</taxon>
        <taxon>Eurotiomycetes</taxon>
        <taxon>Eurotiomycetidae</taxon>
        <taxon>Eurotiales</taxon>
        <taxon>Aspergillaceae</taxon>
        <taxon>Aspergillus</taxon>
        <taxon>Aspergillus subgen. Nidulantes</taxon>
    </lineage>
</organism>
<comment type="caution">
    <text evidence="1">The sequence shown here is derived from an EMBL/GenBank/DDBJ whole genome shotgun (WGS) entry which is preliminary data.</text>
</comment>
<dbReference type="GeneID" id="38112782"/>
<keyword evidence="2" id="KW-1185">Reference proteome</keyword>
<dbReference type="RefSeq" id="XP_026607591.1">
    <property type="nucleotide sequence ID" value="XM_026744428.1"/>
</dbReference>